<dbReference type="InterPro" id="IPR013498">
    <property type="entry name" value="Topo_IA_Znf"/>
</dbReference>
<evidence type="ECO:0000256" key="9">
    <source>
        <dbReference type="PROSITE-ProRule" id="PRU00560"/>
    </source>
</evidence>
<keyword evidence="5" id="KW-0413">Isomerase</keyword>
<dbReference type="EMBL" id="JAELXT010000006">
    <property type="protein sequence ID" value="MBJ6125397.1"/>
    <property type="molecule type" value="Genomic_DNA"/>
</dbReference>
<dbReference type="PANTHER" id="PTHR11070:SF63">
    <property type="entry name" value="DNA HELICASE IV"/>
    <property type="match status" value="1"/>
</dbReference>
<dbReference type="EC" id="5.6.2.4" evidence="7"/>
<dbReference type="InterPro" id="IPR014016">
    <property type="entry name" value="UvrD-like_ATP-bd"/>
</dbReference>
<dbReference type="Gene3D" id="3.30.65.10">
    <property type="entry name" value="Bacterial Topoisomerase I, domain 1"/>
    <property type="match status" value="1"/>
</dbReference>
<dbReference type="SUPFAM" id="SSF52540">
    <property type="entry name" value="P-loop containing nucleoside triphosphate hydrolases"/>
    <property type="match status" value="1"/>
</dbReference>
<keyword evidence="2 9" id="KW-0378">Hydrolase</keyword>
<dbReference type="Gene3D" id="3.40.50.300">
    <property type="entry name" value="P-loop containing nucleotide triphosphate hydrolases"/>
    <property type="match status" value="3"/>
</dbReference>
<comment type="catalytic activity">
    <reaction evidence="8">
        <text>ATP + H2O = ADP + phosphate + H(+)</text>
        <dbReference type="Rhea" id="RHEA:13065"/>
        <dbReference type="ChEBI" id="CHEBI:15377"/>
        <dbReference type="ChEBI" id="CHEBI:15378"/>
        <dbReference type="ChEBI" id="CHEBI:30616"/>
        <dbReference type="ChEBI" id="CHEBI:43474"/>
        <dbReference type="ChEBI" id="CHEBI:456216"/>
        <dbReference type="EC" id="5.6.2.4"/>
    </reaction>
</comment>
<evidence type="ECO:0000256" key="3">
    <source>
        <dbReference type="ARBA" id="ARBA00022806"/>
    </source>
</evidence>
<dbReference type="Pfam" id="PF13361">
    <property type="entry name" value="UvrD_C"/>
    <property type="match status" value="1"/>
</dbReference>
<evidence type="ECO:0000256" key="2">
    <source>
        <dbReference type="ARBA" id="ARBA00022801"/>
    </source>
</evidence>
<gene>
    <name evidence="11" type="ORF">JAO75_08230</name>
</gene>
<dbReference type="RefSeq" id="WP_199048215.1">
    <property type="nucleotide sequence ID" value="NZ_JAELXT010000006.1"/>
</dbReference>
<keyword evidence="1 9" id="KW-0547">Nucleotide-binding</keyword>
<accession>A0ABS0XZA9</accession>
<evidence type="ECO:0000256" key="8">
    <source>
        <dbReference type="ARBA" id="ARBA00048988"/>
    </source>
</evidence>
<dbReference type="PROSITE" id="PS51198">
    <property type="entry name" value="UVRD_HELICASE_ATP_BIND"/>
    <property type="match status" value="1"/>
</dbReference>
<dbReference type="Gene3D" id="3.40.91.30">
    <property type="match status" value="1"/>
</dbReference>
<keyword evidence="12" id="KW-1185">Reference proteome</keyword>
<name>A0ABS0XZA9_9HYPH</name>
<dbReference type="PANTHER" id="PTHR11070">
    <property type="entry name" value="UVRD / RECB / PCRA DNA HELICASE FAMILY MEMBER"/>
    <property type="match status" value="1"/>
</dbReference>
<evidence type="ECO:0000256" key="7">
    <source>
        <dbReference type="ARBA" id="ARBA00034808"/>
    </source>
</evidence>
<dbReference type="Pfam" id="PF00580">
    <property type="entry name" value="UvrD-helicase"/>
    <property type="match status" value="1"/>
</dbReference>
<feature type="domain" description="UvrD-like helicase ATP-binding" evidence="10">
    <location>
        <begin position="129"/>
        <end position="585"/>
    </location>
</feature>
<comment type="caution">
    <text evidence="11">The sequence shown here is derived from an EMBL/GenBank/DDBJ whole genome shotgun (WGS) entry which is preliminary data.</text>
</comment>
<comment type="catalytic activity">
    <reaction evidence="6">
        <text>Couples ATP hydrolysis with the unwinding of duplex DNA by translocating in the 3'-5' direction.</text>
        <dbReference type="EC" id="5.6.2.4"/>
    </reaction>
</comment>
<evidence type="ECO:0000259" key="10">
    <source>
        <dbReference type="PROSITE" id="PS51198"/>
    </source>
</evidence>
<keyword evidence="4 9" id="KW-0067">ATP-binding</keyword>
<dbReference type="Pfam" id="PF01396">
    <property type="entry name" value="Zn_ribbon_Top1"/>
    <property type="match status" value="1"/>
</dbReference>
<evidence type="ECO:0000313" key="11">
    <source>
        <dbReference type="EMBL" id="MBJ6125397.1"/>
    </source>
</evidence>
<sequence length="831" mass="94109">MLEWVLLGVLGLAGLGSLNKTTSTTTKIPAPSPPKLPDALDHEFPTKLEIWKDVWRSSVGDGRWIPKGEASQIVVSYPPPVWTGSERANPLKTTSATDLILKELAIRNAAFLNRQRLAQKEFFDTVEKNPLTPEQIHACVCMDDHVLVVAAAGSGKTSTMVAKTGYVLNQGLASAGQILLLAFNKDAATELRERVSERLKGVPCVDDVAIHTFHAFGQKVIASATGKKPSLAPWVDQSGKDIETVEKIALELSKADPTFRHEWDMLRTVYAQSIPANDEHPNARAAFPTAKGDTVKSGGEKQIADWLFYHGVEYEYERPYEHDTADERHSQYKPDFYYPRLNFYHEHFALKKDGESPFGRSYLESVAWKRGLHAERGTDLFETASHEISTGVALQRLRGELTRRGQKLHFDPDRKGDGSSAVTNRALATTIRVFQQHVKNNRLSYGQLRAKLKDLSGNLRNERFELFLSVYERIAEEWDRRLKCSGFIDFEDMLVQATDLVESGRFESPYTIILADEFQDSSKARARLLQALSKNPTVRTHLCVVGDDWQGINRFAGADISVMTEFDRLFDRPTRLNLSETFRFPQRLGDISSAFVQKNPIQIRKKVQTRNAWNKESIFIYAFKDSENPLNHLFDQLSAMHGFASKGRLKPSNGRLVTILILGRYRSDEPAEIDLWNRQFGDHLDISFRTVHGSKGLEADYVFILNVIEGRRGFPSQIEDDPVLQLAMPTPDLFPFSEERRLFYVALTRARRQVRIYTSRSKPSPFVTELTKAWDLKVETGNGELMNACPRCSEGFLVQRQGKTGPFHGCSAYPRCGYMRKIFRAEEMPRN</sequence>
<dbReference type="InterPro" id="IPR000212">
    <property type="entry name" value="DNA_helicase_UvrD/REP"/>
</dbReference>
<dbReference type="InterPro" id="IPR027417">
    <property type="entry name" value="P-loop_NTPase"/>
</dbReference>
<evidence type="ECO:0000256" key="4">
    <source>
        <dbReference type="ARBA" id="ARBA00022840"/>
    </source>
</evidence>
<reference evidence="12" key="1">
    <citation type="submission" date="2020-12" db="EMBL/GenBank/DDBJ databases">
        <title>Hymenobacter sp.</title>
        <authorList>
            <person name="Kim M.K."/>
        </authorList>
    </citation>
    <scope>NUCLEOTIDE SEQUENCE [LARGE SCALE GENOMIC DNA]</scope>
    <source>
        <strain evidence="12">BT325</strain>
    </source>
</reference>
<evidence type="ECO:0000256" key="5">
    <source>
        <dbReference type="ARBA" id="ARBA00023235"/>
    </source>
</evidence>
<keyword evidence="3 9" id="KW-0347">Helicase</keyword>
<organism evidence="11 12">
    <name type="scientific">Microvirga splendida</name>
    <dbReference type="NCBI Taxonomy" id="2795727"/>
    <lineage>
        <taxon>Bacteria</taxon>
        <taxon>Pseudomonadati</taxon>
        <taxon>Pseudomonadota</taxon>
        <taxon>Alphaproteobacteria</taxon>
        <taxon>Hyphomicrobiales</taxon>
        <taxon>Methylobacteriaceae</taxon>
        <taxon>Microvirga</taxon>
    </lineage>
</organism>
<dbReference type="InterPro" id="IPR014017">
    <property type="entry name" value="DNA_helicase_UvrD-like_C"/>
</dbReference>
<feature type="binding site" evidence="9">
    <location>
        <begin position="150"/>
        <end position="157"/>
    </location>
    <ligand>
        <name>ATP</name>
        <dbReference type="ChEBI" id="CHEBI:30616"/>
    </ligand>
</feature>
<proteinExistence type="predicted"/>
<dbReference type="Proteomes" id="UP000620670">
    <property type="component" value="Unassembled WGS sequence"/>
</dbReference>
<dbReference type="CDD" id="cd18807">
    <property type="entry name" value="SF1_C_UvrD"/>
    <property type="match status" value="1"/>
</dbReference>
<evidence type="ECO:0000256" key="6">
    <source>
        <dbReference type="ARBA" id="ARBA00034617"/>
    </source>
</evidence>
<protein>
    <recommendedName>
        <fullName evidence="7">DNA 3'-5' helicase</fullName>
        <ecNumber evidence="7">5.6.2.4</ecNumber>
    </recommendedName>
</protein>
<evidence type="ECO:0000313" key="12">
    <source>
        <dbReference type="Proteomes" id="UP000620670"/>
    </source>
</evidence>
<evidence type="ECO:0000256" key="1">
    <source>
        <dbReference type="ARBA" id="ARBA00022741"/>
    </source>
</evidence>
<dbReference type="SUPFAM" id="SSF57783">
    <property type="entry name" value="Zinc beta-ribbon"/>
    <property type="match status" value="1"/>
</dbReference>